<comment type="caution">
    <text evidence="1">The sequence shown here is derived from an EMBL/GenBank/DDBJ whole genome shotgun (WGS) entry which is preliminary data.</text>
</comment>
<dbReference type="EMBL" id="VSRR010008205">
    <property type="protein sequence ID" value="MPC48292.1"/>
    <property type="molecule type" value="Genomic_DNA"/>
</dbReference>
<accession>A0A5B7FP68</accession>
<organism evidence="1 2">
    <name type="scientific">Portunus trituberculatus</name>
    <name type="common">Swimming crab</name>
    <name type="synonym">Neptunus trituberculatus</name>
    <dbReference type="NCBI Taxonomy" id="210409"/>
    <lineage>
        <taxon>Eukaryota</taxon>
        <taxon>Metazoa</taxon>
        <taxon>Ecdysozoa</taxon>
        <taxon>Arthropoda</taxon>
        <taxon>Crustacea</taxon>
        <taxon>Multicrustacea</taxon>
        <taxon>Malacostraca</taxon>
        <taxon>Eumalacostraca</taxon>
        <taxon>Eucarida</taxon>
        <taxon>Decapoda</taxon>
        <taxon>Pleocyemata</taxon>
        <taxon>Brachyura</taxon>
        <taxon>Eubrachyura</taxon>
        <taxon>Portunoidea</taxon>
        <taxon>Portunidae</taxon>
        <taxon>Portuninae</taxon>
        <taxon>Portunus</taxon>
    </lineage>
</organism>
<evidence type="ECO:0000313" key="1">
    <source>
        <dbReference type="EMBL" id="MPC48292.1"/>
    </source>
</evidence>
<proteinExistence type="predicted"/>
<evidence type="ECO:0000313" key="2">
    <source>
        <dbReference type="Proteomes" id="UP000324222"/>
    </source>
</evidence>
<sequence>MNAALTDEIAVKCRDEILNICHALAQPRSALSRMYSSGGERSSPPRVPVAVVVLVAGSGSRHKGAIYSGSSCLQRCITFQKDRIGRRRGPDGTRRSRY</sequence>
<keyword evidence="2" id="KW-1185">Reference proteome</keyword>
<name>A0A5B7FP68_PORTR</name>
<dbReference type="AlphaFoldDB" id="A0A5B7FP68"/>
<gene>
    <name evidence="1" type="ORF">E2C01_042060</name>
</gene>
<reference evidence="1 2" key="1">
    <citation type="submission" date="2019-05" db="EMBL/GenBank/DDBJ databases">
        <title>Another draft genome of Portunus trituberculatus and its Hox gene families provides insights of decapod evolution.</title>
        <authorList>
            <person name="Jeong J.-H."/>
            <person name="Song I."/>
            <person name="Kim S."/>
            <person name="Choi T."/>
            <person name="Kim D."/>
            <person name="Ryu S."/>
            <person name="Kim W."/>
        </authorList>
    </citation>
    <scope>NUCLEOTIDE SEQUENCE [LARGE SCALE GENOMIC DNA]</scope>
    <source>
        <tissue evidence="1">Muscle</tissue>
    </source>
</reference>
<dbReference type="Proteomes" id="UP000324222">
    <property type="component" value="Unassembled WGS sequence"/>
</dbReference>
<protein>
    <submittedName>
        <fullName evidence="1">Uncharacterized protein</fullName>
    </submittedName>
</protein>